<dbReference type="PROSITE" id="PS00095">
    <property type="entry name" value="C5_MTASE_2"/>
    <property type="match status" value="1"/>
</dbReference>
<comment type="catalytic activity">
    <reaction evidence="7">
        <text>a 2'-deoxycytidine in DNA + S-adenosyl-L-methionine = a 5-methyl-2'-deoxycytidine in DNA + S-adenosyl-L-homocysteine + H(+)</text>
        <dbReference type="Rhea" id="RHEA:13681"/>
        <dbReference type="Rhea" id="RHEA-COMP:11369"/>
        <dbReference type="Rhea" id="RHEA-COMP:11370"/>
        <dbReference type="ChEBI" id="CHEBI:15378"/>
        <dbReference type="ChEBI" id="CHEBI:57856"/>
        <dbReference type="ChEBI" id="CHEBI:59789"/>
        <dbReference type="ChEBI" id="CHEBI:85452"/>
        <dbReference type="ChEBI" id="CHEBI:85454"/>
        <dbReference type="EC" id="2.1.1.37"/>
    </reaction>
</comment>
<evidence type="ECO:0000256" key="4">
    <source>
        <dbReference type="ARBA" id="ARBA00022747"/>
    </source>
</evidence>
<dbReference type="Gene3D" id="3.90.120.10">
    <property type="entry name" value="DNA Methylase, subunit A, domain 2"/>
    <property type="match status" value="1"/>
</dbReference>
<dbReference type="NCBIfam" id="TIGR00675">
    <property type="entry name" value="dcm"/>
    <property type="match status" value="1"/>
</dbReference>
<dbReference type="Proteomes" id="UP001367513">
    <property type="component" value="Unassembled WGS sequence"/>
</dbReference>
<dbReference type="PANTHER" id="PTHR10629">
    <property type="entry name" value="CYTOSINE-SPECIFIC METHYLTRANSFERASE"/>
    <property type="match status" value="1"/>
</dbReference>
<dbReference type="InterPro" id="IPR001525">
    <property type="entry name" value="C5_MeTfrase"/>
</dbReference>
<protein>
    <recommendedName>
        <fullName evidence="7">Cytosine-specific methyltransferase</fullName>
        <ecNumber evidence="7">2.1.1.37</ecNumber>
    </recommendedName>
</protein>
<keyword evidence="4" id="KW-0680">Restriction system</keyword>
<keyword evidence="1 5" id="KW-0489">Methyltransferase</keyword>
<dbReference type="EC" id="2.1.1.37" evidence="7"/>
<dbReference type="InterPro" id="IPR050390">
    <property type="entry name" value="C5-Methyltransferase"/>
</dbReference>
<keyword evidence="2 5" id="KW-0808">Transferase</keyword>
<feature type="active site" evidence="5">
    <location>
        <position position="83"/>
    </location>
</feature>
<dbReference type="Pfam" id="PF00145">
    <property type="entry name" value="DNA_methylase"/>
    <property type="match status" value="1"/>
</dbReference>
<dbReference type="Gene3D" id="3.40.50.150">
    <property type="entry name" value="Vaccinia Virus protein VP39"/>
    <property type="match status" value="1"/>
</dbReference>
<dbReference type="GO" id="GO:0032259">
    <property type="term" value="P:methylation"/>
    <property type="evidence" value="ECO:0007669"/>
    <property type="project" value="UniProtKB-KW"/>
</dbReference>
<keyword evidence="9" id="KW-1185">Reference proteome</keyword>
<evidence type="ECO:0000313" key="9">
    <source>
        <dbReference type="Proteomes" id="UP001367513"/>
    </source>
</evidence>
<dbReference type="GO" id="GO:0003886">
    <property type="term" value="F:DNA (cytosine-5-)-methyltransferase activity"/>
    <property type="evidence" value="ECO:0007669"/>
    <property type="project" value="UniProtKB-EC"/>
</dbReference>
<reference evidence="8 9" key="1">
    <citation type="submission" date="2024-03" db="EMBL/GenBank/DDBJ databases">
        <title>Draft genome sequence of Pseudonocardia carboxydivorans JCM 14827.</title>
        <authorList>
            <person name="Duangmal K."/>
        </authorList>
    </citation>
    <scope>NUCLEOTIDE SEQUENCE [LARGE SCALE GENOMIC DNA]</scope>
    <source>
        <strain evidence="8 9">JCM 14827</strain>
    </source>
</reference>
<gene>
    <name evidence="8" type="ORF">WG925_18455</name>
</gene>
<evidence type="ECO:0000256" key="7">
    <source>
        <dbReference type="RuleBase" id="RU000417"/>
    </source>
</evidence>
<comment type="caution">
    <text evidence="8">The sequence shown here is derived from an EMBL/GenBank/DDBJ whole genome shotgun (WGS) entry which is preliminary data.</text>
</comment>
<dbReference type="RefSeq" id="WP_346104202.1">
    <property type="nucleotide sequence ID" value="NZ_BAAAOD010000031.1"/>
</dbReference>
<proteinExistence type="inferred from homology"/>
<evidence type="ECO:0000256" key="3">
    <source>
        <dbReference type="ARBA" id="ARBA00022691"/>
    </source>
</evidence>
<dbReference type="InterPro" id="IPR018117">
    <property type="entry name" value="C5_DNA_meth_AS"/>
</dbReference>
<sequence>MPRTLRLLDLFAGCGGLTQGFVRRADSPHSARYKVLAAVENDPHAAATYSANFGAGHVHVGSIENVHTDDVPSVDVVIGGPPCQGFSNLGRRAPDDPRNSLWRHYVRLLRRATPDYFVLENVPGFLHSPEWQLLQDESVDGALRQYELIPHVLNAVDFGAAQRRRRVIVVGRRRDMPRPPDPRAIPTAARRNVGDALAPLPREAPVGDLPARTLDASEGGVPGTFLTSELHLDRNLTELVRTRIRHVPYGGNRRDIPEALLPDCWRTHESTTDVMGRLSWEKPSVTIRTEFVKPEKGRYLHPTEDRPITLAEGALLQGFPLDFAWCGTRTSIGRQIGNAVPIPLATALADSLAQVYR</sequence>
<accession>A0ABU9AH17</accession>
<keyword evidence="3 5" id="KW-0949">S-adenosyl-L-methionine</keyword>
<dbReference type="PROSITE" id="PS00094">
    <property type="entry name" value="C5_MTASE_1"/>
    <property type="match status" value="1"/>
</dbReference>
<dbReference type="PANTHER" id="PTHR10629:SF52">
    <property type="entry name" value="DNA (CYTOSINE-5)-METHYLTRANSFERASE 1"/>
    <property type="match status" value="1"/>
</dbReference>
<name>A0ABU9AH17_PSEA5</name>
<dbReference type="SUPFAM" id="SSF53335">
    <property type="entry name" value="S-adenosyl-L-methionine-dependent methyltransferases"/>
    <property type="match status" value="1"/>
</dbReference>
<evidence type="ECO:0000256" key="5">
    <source>
        <dbReference type="PROSITE-ProRule" id="PRU01016"/>
    </source>
</evidence>
<evidence type="ECO:0000256" key="1">
    <source>
        <dbReference type="ARBA" id="ARBA00022603"/>
    </source>
</evidence>
<dbReference type="EMBL" id="JBBPIX010000009">
    <property type="protein sequence ID" value="MEK6465726.1"/>
    <property type="molecule type" value="Genomic_DNA"/>
</dbReference>
<comment type="similarity">
    <text evidence="5 6">Belongs to the class I-like SAM-binding methyltransferase superfamily. C5-methyltransferase family.</text>
</comment>
<dbReference type="InterPro" id="IPR029063">
    <property type="entry name" value="SAM-dependent_MTases_sf"/>
</dbReference>
<dbReference type="PRINTS" id="PR00105">
    <property type="entry name" value="C5METTRFRASE"/>
</dbReference>
<dbReference type="InterPro" id="IPR031303">
    <property type="entry name" value="C5_meth_CS"/>
</dbReference>
<evidence type="ECO:0000256" key="2">
    <source>
        <dbReference type="ARBA" id="ARBA00022679"/>
    </source>
</evidence>
<dbReference type="PROSITE" id="PS51679">
    <property type="entry name" value="SAM_MT_C5"/>
    <property type="match status" value="1"/>
</dbReference>
<organism evidence="8 9">
    <name type="scientific">Pseudonocardia alni subsp. carboxydivorans</name>
    <dbReference type="NCBI Taxonomy" id="415010"/>
    <lineage>
        <taxon>Bacteria</taxon>
        <taxon>Bacillati</taxon>
        <taxon>Actinomycetota</taxon>
        <taxon>Actinomycetes</taxon>
        <taxon>Pseudonocardiales</taxon>
        <taxon>Pseudonocardiaceae</taxon>
        <taxon>Pseudonocardia</taxon>
    </lineage>
</organism>
<evidence type="ECO:0000256" key="6">
    <source>
        <dbReference type="RuleBase" id="RU000416"/>
    </source>
</evidence>
<evidence type="ECO:0000313" key="8">
    <source>
        <dbReference type="EMBL" id="MEK6465726.1"/>
    </source>
</evidence>